<protein>
    <submittedName>
        <fullName evidence="1">Uncharacterized protein</fullName>
    </submittedName>
</protein>
<dbReference type="Proteomes" id="UP000827976">
    <property type="component" value="Chromosome 4"/>
</dbReference>
<sequence length="268" mass="31327">MATVYETLLYHKMDRRLYKEVMAMGRIPELARNIISLWMWLELIGIKVIYHLQDITTSTSLFLSFIKEAEAILKVIRQDSPPSHKDELKTLPFTAAFSMKPINLQFFYYHSDVVVRGLTYLLNEIGTLIFNEEMNHMFHTYDIELSFAKQQGVRPPCMPKKLAMQYNPQVIQSSSLEDHRSLFITFSKGLPLKREEIAEYFNKKLGHCVERVMMERTPVGVAPMYGRIVFVIEALIDILLNGENIIKFTIKGRQVWGRKYIPRIGRKF</sequence>
<gene>
    <name evidence="1" type="ORF">IHE45_04G175900</name>
</gene>
<organism evidence="1 2">
    <name type="scientific">Dioscorea alata</name>
    <name type="common">Purple yam</name>
    <dbReference type="NCBI Taxonomy" id="55571"/>
    <lineage>
        <taxon>Eukaryota</taxon>
        <taxon>Viridiplantae</taxon>
        <taxon>Streptophyta</taxon>
        <taxon>Embryophyta</taxon>
        <taxon>Tracheophyta</taxon>
        <taxon>Spermatophyta</taxon>
        <taxon>Magnoliopsida</taxon>
        <taxon>Liliopsida</taxon>
        <taxon>Dioscoreales</taxon>
        <taxon>Dioscoreaceae</taxon>
        <taxon>Dioscorea</taxon>
    </lineage>
</organism>
<accession>A0ACB7WHN1</accession>
<evidence type="ECO:0000313" key="2">
    <source>
        <dbReference type="Proteomes" id="UP000827976"/>
    </source>
</evidence>
<comment type="caution">
    <text evidence="1">The sequence shown here is derived from an EMBL/GenBank/DDBJ whole genome shotgun (WGS) entry which is preliminary data.</text>
</comment>
<reference evidence="2" key="1">
    <citation type="journal article" date="2022" name="Nat. Commun.">
        <title>Chromosome evolution and the genetic basis of agronomically important traits in greater yam.</title>
        <authorList>
            <person name="Bredeson J.V."/>
            <person name="Lyons J.B."/>
            <person name="Oniyinde I.O."/>
            <person name="Okereke N.R."/>
            <person name="Kolade O."/>
            <person name="Nnabue I."/>
            <person name="Nwadili C.O."/>
            <person name="Hribova E."/>
            <person name="Parker M."/>
            <person name="Nwogha J."/>
            <person name="Shu S."/>
            <person name="Carlson J."/>
            <person name="Kariba R."/>
            <person name="Muthemba S."/>
            <person name="Knop K."/>
            <person name="Barton G.J."/>
            <person name="Sherwood A.V."/>
            <person name="Lopez-Montes A."/>
            <person name="Asiedu R."/>
            <person name="Jamnadass R."/>
            <person name="Muchugi A."/>
            <person name="Goodstein D."/>
            <person name="Egesi C.N."/>
            <person name="Featherston J."/>
            <person name="Asfaw A."/>
            <person name="Simpson G.G."/>
            <person name="Dolezel J."/>
            <person name="Hendre P.S."/>
            <person name="Van Deynze A."/>
            <person name="Kumar P.L."/>
            <person name="Obidiegwu J.E."/>
            <person name="Bhattacharjee R."/>
            <person name="Rokhsar D.S."/>
        </authorList>
    </citation>
    <scope>NUCLEOTIDE SEQUENCE [LARGE SCALE GENOMIC DNA]</scope>
    <source>
        <strain evidence="2">cv. TDa95/00328</strain>
    </source>
</reference>
<name>A0ACB7WHN1_DIOAL</name>
<keyword evidence="2" id="KW-1185">Reference proteome</keyword>
<evidence type="ECO:0000313" key="1">
    <source>
        <dbReference type="EMBL" id="KAH7687596.1"/>
    </source>
</evidence>
<proteinExistence type="predicted"/>
<dbReference type="EMBL" id="CM037014">
    <property type="protein sequence ID" value="KAH7687596.1"/>
    <property type="molecule type" value="Genomic_DNA"/>
</dbReference>